<dbReference type="SUPFAM" id="SSF50978">
    <property type="entry name" value="WD40 repeat-like"/>
    <property type="match status" value="1"/>
</dbReference>
<dbReference type="InterPro" id="IPR036322">
    <property type="entry name" value="WD40_repeat_dom_sf"/>
</dbReference>
<sequence>MGAKLNSVSGQAECSTRRVDDDSLRTLAGYALPLVVCCLYLFRFGTRRRLEEPRQYTLNEGPVPHDRAAHGTERLSDDTLFQIDGVRGQISSLILLADGKHLACACKAEKTIRMWNIEDYGEGEPLMNTGVAVNAIASSKDGKSIVTGDMDGKVVVWDTSLQQKCESAERHGRMITALDVSSLHVASGSNDGTVRVWKMGQPGSPLAPGPLMHHSSYRISSVKFSPAGSHIASACAHWDCSVKVWHTRTGDQIASVRIDSSLTHSLSWSSDGRRLFAGCSNGSVRCFDTFSRKLSKVVEPRPGDDSISSLRVSDSDQLLFSFSAPGRTVDIWDIRDTPAYQPLHSYRRCVSSTISPDDLYLASSGDDEKISIRNLSGVVEASYFFHRLAPFPSHSEPFTYISPAAHRAWQLGELEKVEHLLSREIEDKQYPTFTRYARANRALVRIRRGNLSGALDDAGEIMTNGAQIPPIAYIAEAMALMGQGKQMEAIDAFGSVQHGDAKDFVDYVKSITLFEVEIRDQLNCGTTLAELSPLADDCSCPWVKVCICEDFNW</sequence>
<evidence type="ECO:0000313" key="5">
    <source>
        <dbReference type="Proteomes" id="UP000054018"/>
    </source>
</evidence>
<proteinExistence type="predicted"/>
<name>A0A0C9Z2B5_9AGAM</name>
<dbReference type="Pfam" id="PF00400">
    <property type="entry name" value="WD40"/>
    <property type="match status" value="4"/>
</dbReference>
<dbReference type="AlphaFoldDB" id="A0A0C9Z2B5"/>
<dbReference type="PROSITE" id="PS50082">
    <property type="entry name" value="WD_REPEATS_2"/>
    <property type="match status" value="2"/>
</dbReference>
<evidence type="ECO:0000313" key="4">
    <source>
        <dbReference type="EMBL" id="KIK23186.1"/>
    </source>
</evidence>
<dbReference type="GO" id="GO:1990234">
    <property type="term" value="C:transferase complex"/>
    <property type="evidence" value="ECO:0007669"/>
    <property type="project" value="UniProtKB-ARBA"/>
</dbReference>
<dbReference type="OrthoDB" id="2664842at2759"/>
<dbReference type="InterPro" id="IPR001680">
    <property type="entry name" value="WD40_rpt"/>
</dbReference>
<evidence type="ECO:0000256" key="1">
    <source>
        <dbReference type="ARBA" id="ARBA00022574"/>
    </source>
</evidence>
<feature type="repeat" description="WD" evidence="3">
    <location>
        <begin position="168"/>
        <end position="199"/>
    </location>
</feature>
<reference evidence="4 5" key="1">
    <citation type="submission" date="2014-04" db="EMBL/GenBank/DDBJ databases">
        <authorList>
            <consortium name="DOE Joint Genome Institute"/>
            <person name="Kuo A."/>
            <person name="Kohler A."/>
            <person name="Costa M.D."/>
            <person name="Nagy L.G."/>
            <person name="Floudas D."/>
            <person name="Copeland A."/>
            <person name="Barry K.W."/>
            <person name="Cichocki N."/>
            <person name="Veneault-Fourrey C."/>
            <person name="LaButti K."/>
            <person name="Lindquist E.A."/>
            <person name="Lipzen A."/>
            <person name="Lundell T."/>
            <person name="Morin E."/>
            <person name="Murat C."/>
            <person name="Sun H."/>
            <person name="Tunlid A."/>
            <person name="Henrissat B."/>
            <person name="Grigoriev I.V."/>
            <person name="Hibbett D.S."/>
            <person name="Martin F."/>
            <person name="Nordberg H.P."/>
            <person name="Cantor M.N."/>
            <person name="Hua S.X."/>
        </authorList>
    </citation>
    <scope>NUCLEOTIDE SEQUENCE [LARGE SCALE GENOMIC DNA]</scope>
    <source>
        <strain evidence="4 5">441</strain>
    </source>
</reference>
<dbReference type="Proteomes" id="UP000054018">
    <property type="component" value="Unassembled WGS sequence"/>
</dbReference>
<evidence type="ECO:0000256" key="3">
    <source>
        <dbReference type="PROSITE-ProRule" id="PRU00221"/>
    </source>
</evidence>
<evidence type="ECO:0000256" key="2">
    <source>
        <dbReference type="ARBA" id="ARBA00022737"/>
    </source>
</evidence>
<dbReference type="EMBL" id="KN833729">
    <property type="protein sequence ID" value="KIK23186.1"/>
    <property type="molecule type" value="Genomic_DNA"/>
</dbReference>
<dbReference type="InterPro" id="IPR015943">
    <property type="entry name" value="WD40/YVTN_repeat-like_dom_sf"/>
</dbReference>
<dbReference type="Gene3D" id="2.130.10.10">
    <property type="entry name" value="YVTN repeat-like/Quinoprotein amine dehydrogenase"/>
    <property type="match status" value="2"/>
</dbReference>
<keyword evidence="2" id="KW-0677">Repeat</keyword>
<gene>
    <name evidence="4" type="ORF">PISMIDRAFT_468562</name>
</gene>
<dbReference type="SMART" id="SM00320">
    <property type="entry name" value="WD40"/>
    <property type="match status" value="7"/>
</dbReference>
<protein>
    <submittedName>
        <fullName evidence="4">Uncharacterized protein</fullName>
    </submittedName>
</protein>
<dbReference type="HOGENOM" id="CLU_036322_0_0_1"/>
<dbReference type="PANTHER" id="PTHR22847:SF637">
    <property type="entry name" value="WD REPEAT DOMAIN 5B"/>
    <property type="match status" value="1"/>
</dbReference>
<accession>A0A0C9Z2B5</accession>
<dbReference type="STRING" id="765257.A0A0C9Z2B5"/>
<feature type="repeat" description="WD" evidence="3">
    <location>
        <begin position="126"/>
        <end position="158"/>
    </location>
</feature>
<keyword evidence="5" id="KW-1185">Reference proteome</keyword>
<dbReference type="PANTHER" id="PTHR22847">
    <property type="entry name" value="WD40 REPEAT PROTEIN"/>
    <property type="match status" value="1"/>
</dbReference>
<reference evidence="5" key="2">
    <citation type="submission" date="2015-01" db="EMBL/GenBank/DDBJ databases">
        <title>Evolutionary Origins and Diversification of the Mycorrhizal Mutualists.</title>
        <authorList>
            <consortium name="DOE Joint Genome Institute"/>
            <consortium name="Mycorrhizal Genomics Consortium"/>
            <person name="Kohler A."/>
            <person name="Kuo A."/>
            <person name="Nagy L.G."/>
            <person name="Floudas D."/>
            <person name="Copeland A."/>
            <person name="Barry K.W."/>
            <person name="Cichocki N."/>
            <person name="Veneault-Fourrey C."/>
            <person name="LaButti K."/>
            <person name="Lindquist E.A."/>
            <person name="Lipzen A."/>
            <person name="Lundell T."/>
            <person name="Morin E."/>
            <person name="Murat C."/>
            <person name="Riley R."/>
            <person name="Ohm R."/>
            <person name="Sun H."/>
            <person name="Tunlid A."/>
            <person name="Henrissat B."/>
            <person name="Grigoriev I.V."/>
            <person name="Hibbett D.S."/>
            <person name="Martin F."/>
        </authorList>
    </citation>
    <scope>NUCLEOTIDE SEQUENCE [LARGE SCALE GENOMIC DNA]</scope>
    <source>
        <strain evidence="5">441</strain>
    </source>
</reference>
<organism evidence="4 5">
    <name type="scientific">Pisolithus microcarpus 441</name>
    <dbReference type="NCBI Taxonomy" id="765257"/>
    <lineage>
        <taxon>Eukaryota</taxon>
        <taxon>Fungi</taxon>
        <taxon>Dikarya</taxon>
        <taxon>Basidiomycota</taxon>
        <taxon>Agaricomycotina</taxon>
        <taxon>Agaricomycetes</taxon>
        <taxon>Agaricomycetidae</taxon>
        <taxon>Boletales</taxon>
        <taxon>Sclerodermatineae</taxon>
        <taxon>Pisolithaceae</taxon>
        <taxon>Pisolithus</taxon>
    </lineage>
</organism>
<keyword evidence="1 3" id="KW-0853">WD repeat</keyword>